<dbReference type="RefSeq" id="WP_049228764.1">
    <property type="nucleotide sequence ID" value="NZ_JASOLC010000006.1"/>
</dbReference>
<gene>
    <name evidence="1" type="ORF">QP792_01315</name>
</gene>
<protein>
    <submittedName>
        <fullName evidence="1">Uncharacterized protein</fullName>
    </submittedName>
</protein>
<sequence>MLPHVAYPRYIAAYSQKYSAIFNITNSPEFEDALGVLSWQAQRVLTRTFQSLEKFEHGVSLWSYKETYKVSLVEEQVNDALEKYQEKYGDPIDYSEYFYPVIEELHFGQSLEMRLEMQYFITAKAIYEYVSNFKDKPSQENFNQFRTIANLITTSIEFMSLELRKDQISIEAITENARKAGKAKQSHYEKAGTIAAVNQLLEEEKEMLDQWGGKAKLIRLILKKINNDEISAPDVPSEKTVKDWIKQFQENMKSTN</sequence>
<organism evidence="1 2">
    <name type="scientific">Neisseria mucosa</name>
    <dbReference type="NCBI Taxonomy" id="488"/>
    <lineage>
        <taxon>Bacteria</taxon>
        <taxon>Pseudomonadati</taxon>
        <taxon>Pseudomonadota</taxon>
        <taxon>Betaproteobacteria</taxon>
        <taxon>Neisseriales</taxon>
        <taxon>Neisseriaceae</taxon>
        <taxon>Neisseria</taxon>
    </lineage>
</organism>
<name>A0AAW6ZG38_NEIMU</name>
<evidence type="ECO:0000313" key="1">
    <source>
        <dbReference type="EMBL" id="MDK8360863.1"/>
    </source>
</evidence>
<comment type="caution">
    <text evidence="1">The sequence shown here is derived from an EMBL/GenBank/DDBJ whole genome shotgun (WGS) entry which is preliminary data.</text>
</comment>
<dbReference type="Proteomes" id="UP001240589">
    <property type="component" value="Unassembled WGS sequence"/>
</dbReference>
<proteinExistence type="predicted"/>
<reference evidence="1" key="1">
    <citation type="submission" date="2023-05" db="EMBL/GenBank/DDBJ databases">
        <title>Genomic Catalog of Human Bladder Bacteria.</title>
        <authorList>
            <person name="Du J."/>
        </authorList>
    </citation>
    <scope>NUCLEOTIDE SEQUENCE</scope>
    <source>
        <strain evidence="1">UMB7974B</strain>
    </source>
</reference>
<dbReference type="AlphaFoldDB" id="A0AAW6ZG38"/>
<accession>A0AAW6ZG38</accession>
<evidence type="ECO:0000313" key="2">
    <source>
        <dbReference type="Proteomes" id="UP001240589"/>
    </source>
</evidence>
<dbReference type="EMBL" id="JASPBL010000004">
    <property type="protein sequence ID" value="MDK8360863.1"/>
    <property type="molecule type" value="Genomic_DNA"/>
</dbReference>